<name>A0A5B0NKX4_PUCGR</name>
<proteinExistence type="predicted"/>
<evidence type="ECO:0000313" key="3">
    <source>
        <dbReference type="Proteomes" id="UP000325313"/>
    </source>
</evidence>
<dbReference type="InterPro" id="IPR051522">
    <property type="entry name" value="ISC_assembly_LYR"/>
</dbReference>
<dbReference type="Proteomes" id="UP000325313">
    <property type="component" value="Unassembled WGS sequence"/>
</dbReference>
<protein>
    <submittedName>
        <fullName evidence="2">Uncharacterized protein</fullName>
    </submittedName>
</protein>
<dbReference type="EMBL" id="VDEP01000405">
    <property type="protein sequence ID" value="KAA1088860.1"/>
    <property type="molecule type" value="Genomic_DNA"/>
</dbReference>
<organism evidence="2 3">
    <name type="scientific">Puccinia graminis f. sp. tritici</name>
    <dbReference type="NCBI Taxonomy" id="56615"/>
    <lineage>
        <taxon>Eukaryota</taxon>
        <taxon>Fungi</taxon>
        <taxon>Dikarya</taxon>
        <taxon>Basidiomycota</taxon>
        <taxon>Pucciniomycotina</taxon>
        <taxon>Pucciniomycetes</taxon>
        <taxon>Pucciniales</taxon>
        <taxon>Pucciniaceae</taxon>
        <taxon>Puccinia</taxon>
    </lineage>
</organism>
<evidence type="ECO:0000256" key="1">
    <source>
        <dbReference type="SAM" id="MobiDB-lite"/>
    </source>
</evidence>
<dbReference type="GO" id="GO:0005739">
    <property type="term" value="C:mitochondrion"/>
    <property type="evidence" value="ECO:0007669"/>
    <property type="project" value="TreeGrafter"/>
</dbReference>
<comment type="caution">
    <text evidence="2">The sequence shown here is derived from an EMBL/GenBank/DDBJ whole genome shotgun (WGS) entry which is preliminary data.</text>
</comment>
<dbReference type="GO" id="GO:0016226">
    <property type="term" value="P:iron-sulfur cluster assembly"/>
    <property type="evidence" value="ECO:0007669"/>
    <property type="project" value="TreeGrafter"/>
</dbReference>
<dbReference type="GO" id="GO:1990221">
    <property type="term" value="C:L-cysteine desulfurase complex"/>
    <property type="evidence" value="ECO:0007669"/>
    <property type="project" value="TreeGrafter"/>
</dbReference>
<feature type="region of interest" description="Disordered" evidence="1">
    <location>
        <begin position="114"/>
        <end position="139"/>
    </location>
</feature>
<evidence type="ECO:0000313" key="2">
    <source>
        <dbReference type="EMBL" id="KAA1088860.1"/>
    </source>
</evidence>
<dbReference type="AlphaFoldDB" id="A0A5B0NKX4"/>
<accession>A0A5B0NKX4</accession>
<dbReference type="PANTHER" id="PTHR13166">
    <property type="entry name" value="PROTEIN C6ORF149"/>
    <property type="match status" value="1"/>
</dbReference>
<reference evidence="2 3" key="1">
    <citation type="submission" date="2019-05" db="EMBL/GenBank/DDBJ databases">
        <title>Emergence of the Ug99 lineage of the wheat stem rust pathogen through somatic hybridization.</title>
        <authorList>
            <person name="Li F."/>
            <person name="Upadhyaya N.M."/>
            <person name="Sperschneider J."/>
            <person name="Matny O."/>
            <person name="Nguyen-Phuc H."/>
            <person name="Mago R."/>
            <person name="Raley C."/>
            <person name="Miller M.E."/>
            <person name="Silverstein K.A.T."/>
            <person name="Henningsen E."/>
            <person name="Hirsch C.D."/>
            <person name="Visser B."/>
            <person name="Pretorius Z.A."/>
            <person name="Steffenson B.J."/>
            <person name="Schwessinger B."/>
            <person name="Dodds P.N."/>
            <person name="Figueroa M."/>
        </authorList>
    </citation>
    <scope>NUCLEOTIDE SEQUENCE [LARGE SCALE GENOMIC DNA]</scope>
    <source>
        <strain evidence="2 3">Ug99</strain>
    </source>
</reference>
<dbReference type="PANTHER" id="PTHR13166:SF7">
    <property type="entry name" value="LYR MOTIF-CONTAINING PROTEIN 4"/>
    <property type="match status" value="1"/>
</dbReference>
<feature type="compositionally biased region" description="Polar residues" evidence="1">
    <location>
        <begin position="117"/>
        <end position="139"/>
    </location>
</feature>
<gene>
    <name evidence="2" type="ORF">PGTUg99_032721</name>
</gene>
<sequence>MSIGRTLGRLPAQLLHQHIRTLEASFKAASNQFGSYNFREYFGRKSRQKFDEQLPKLLGTRQINDETLARMDPKTRQEFDAWWSASVDELAVIERASIMNRLFLAPKLVVESAPSFPDTSDNKSSGNLPNDPSEPKNNT</sequence>